<sequence>MNRGNLKINFDGSVINNHVATGFVVRDENGRPILAGARNLGENSNNVAECVALRDALWMARCRGFKRIQNEGELKLVIDFMEILFETRTVLTTFIGGSLYGSAVHIYEHIQCRNIQFLYNHFQVFG</sequence>
<dbReference type="Gene3D" id="3.30.420.10">
    <property type="entry name" value="Ribonuclease H-like superfamily/Ribonuclease H"/>
    <property type="match status" value="1"/>
</dbReference>
<dbReference type="Pfam" id="PF13456">
    <property type="entry name" value="RVT_3"/>
    <property type="match status" value="1"/>
</dbReference>
<evidence type="ECO:0000259" key="1">
    <source>
        <dbReference type="Pfam" id="PF13456"/>
    </source>
</evidence>
<dbReference type="AlphaFoldDB" id="A0A498I8F5"/>
<dbReference type="InterPro" id="IPR036397">
    <property type="entry name" value="RNaseH_sf"/>
</dbReference>
<keyword evidence="3" id="KW-1185">Reference proteome</keyword>
<dbReference type="PANTHER" id="PTHR47723:SF23">
    <property type="entry name" value="REVERSE TRANSCRIPTASE-LIKE PROTEIN"/>
    <property type="match status" value="1"/>
</dbReference>
<evidence type="ECO:0000313" key="2">
    <source>
        <dbReference type="EMBL" id="RXH78482.1"/>
    </source>
</evidence>
<dbReference type="Proteomes" id="UP000290289">
    <property type="component" value="Chromosome 13"/>
</dbReference>
<dbReference type="SUPFAM" id="SSF53098">
    <property type="entry name" value="Ribonuclease H-like"/>
    <property type="match status" value="1"/>
</dbReference>
<name>A0A498I8F5_MALDO</name>
<dbReference type="InterPro" id="IPR053151">
    <property type="entry name" value="RNase_H-like"/>
</dbReference>
<dbReference type="GO" id="GO:0003676">
    <property type="term" value="F:nucleic acid binding"/>
    <property type="evidence" value="ECO:0007669"/>
    <property type="project" value="InterPro"/>
</dbReference>
<dbReference type="PANTHER" id="PTHR47723">
    <property type="entry name" value="OS05G0353850 PROTEIN"/>
    <property type="match status" value="1"/>
</dbReference>
<organism evidence="2 3">
    <name type="scientific">Malus domestica</name>
    <name type="common">Apple</name>
    <name type="synonym">Pyrus malus</name>
    <dbReference type="NCBI Taxonomy" id="3750"/>
    <lineage>
        <taxon>Eukaryota</taxon>
        <taxon>Viridiplantae</taxon>
        <taxon>Streptophyta</taxon>
        <taxon>Embryophyta</taxon>
        <taxon>Tracheophyta</taxon>
        <taxon>Spermatophyta</taxon>
        <taxon>Magnoliopsida</taxon>
        <taxon>eudicotyledons</taxon>
        <taxon>Gunneridae</taxon>
        <taxon>Pentapetalae</taxon>
        <taxon>rosids</taxon>
        <taxon>fabids</taxon>
        <taxon>Rosales</taxon>
        <taxon>Rosaceae</taxon>
        <taxon>Amygdaloideae</taxon>
        <taxon>Maleae</taxon>
        <taxon>Malus</taxon>
    </lineage>
</organism>
<dbReference type="CDD" id="cd06222">
    <property type="entry name" value="RNase_H_like"/>
    <property type="match status" value="1"/>
</dbReference>
<dbReference type="EMBL" id="RDQH01000339">
    <property type="protein sequence ID" value="RXH78482.1"/>
    <property type="molecule type" value="Genomic_DNA"/>
</dbReference>
<dbReference type="GO" id="GO:0004523">
    <property type="term" value="F:RNA-DNA hybrid ribonuclease activity"/>
    <property type="evidence" value="ECO:0007669"/>
    <property type="project" value="InterPro"/>
</dbReference>
<gene>
    <name evidence="2" type="ORF">DVH24_002000</name>
</gene>
<dbReference type="InterPro" id="IPR002156">
    <property type="entry name" value="RNaseH_domain"/>
</dbReference>
<dbReference type="InterPro" id="IPR012337">
    <property type="entry name" value="RNaseH-like_sf"/>
</dbReference>
<proteinExistence type="predicted"/>
<reference evidence="2 3" key="1">
    <citation type="submission" date="2018-10" db="EMBL/GenBank/DDBJ databases">
        <title>A high-quality apple genome assembly.</title>
        <authorList>
            <person name="Hu J."/>
        </authorList>
    </citation>
    <scope>NUCLEOTIDE SEQUENCE [LARGE SCALE GENOMIC DNA]</scope>
    <source>
        <strain evidence="3">cv. HFTH1</strain>
        <tissue evidence="2">Young leaf</tissue>
    </source>
</reference>
<comment type="caution">
    <text evidence="2">The sequence shown here is derived from an EMBL/GenBank/DDBJ whole genome shotgun (WGS) entry which is preliminary data.</text>
</comment>
<evidence type="ECO:0000313" key="3">
    <source>
        <dbReference type="Proteomes" id="UP000290289"/>
    </source>
</evidence>
<protein>
    <recommendedName>
        <fullName evidence="1">RNase H type-1 domain-containing protein</fullName>
    </recommendedName>
</protein>
<dbReference type="InterPro" id="IPR044730">
    <property type="entry name" value="RNase_H-like_dom_plant"/>
</dbReference>
<feature type="domain" description="RNase H type-1" evidence="1">
    <location>
        <begin position="9"/>
        <end position="82"/>
    </location>
</feature>
<accession>A0A498I8F5</accession>